<reference evidence="6" key="1">
    <citation type="submission" date="2022-01" db="EMBL/GenBank/DDBJ databases">
        <authorList>
            <person name="King R."/>
        </authorList>
    </citation>
    <scope>NUCLEOTIDE SEQUENCE</scope>
</reference>
<gene>
    <name evidence="6" type="ORF">CHIRRI_LOCUS11674</name>
</gene>
<dbReference type="EMBL" id="OU895879">
    <property type="protein sequence ID" value="CAG9808838.1"/>
    <property type="molecule type" value="Genomic_DNA"/>
</dbReference>
<dbReference type="PRINTS" id="PR02038">
    <property type="entry name" value="AURORABORA"/>
</dbReference>
<dbReference type="GO" id="GO:0019901">
    <property type="term" value="F:protein kinase binding"/>
    <property type="evidence" value="ECO:0007669"/>
    <property type="project" value="TreeGrafter"/>
</dbReference>
<organism evidence="6 7">
    <name type="scientific">Chironomus riparius</name>
    <dbReference type="NCBI Taxonomy" id="315576"/>
    <lineage>
        <taxon>Eukaryota</taxon>
        <taxon>Metazoa</taxon>
        <taxon>Ecdysozoa</taxon>
        <taxon>Arthropoda</taxon>
        <taxon>Hexapoda</taxon>
        <taxon>Insecta</taxon>
        <taxon>Pterygota</taxon>
        <taxon>Neoptera</taxon>
        <taxon>Endopterygota</taxon>
        <taxon>Diptera</taxon>
        <taxon>Nematocera</taxon>
        <taxon>Chironomoidea</taxon>
        <taxon>Chironomidae</taxon>
        <taxon>Chironominae</taxon>
        <taxon>Chironomus</taxon>
    </lineage>
</organism>
<keyword evidence="5" id="KW-0131">Cell cycle</keyword>
<dbReference type="Proteomes" id="UP001153620">
    <property type="component" value="Chromosome 3"/>
</dbReference>
<evidence type="ECO:0000256" key="4">
    <source>
        <dbReference type="ARBA" id="ARBA00022776"/>
    </source>
</evidence>
<dbReference type="InterPro" id="IPR023252">
    <property type="entry name" value="Aurora_borealis_protein"/>
</dbReference>
<dbReference type="OrthoDB" id="10020858at2759"/>
<evidence type="ECO:0000256" key="5">
    <source>
        <dbReference type="ARBA" id="ARBA00023306"/>
    </source>
</evidence>
<keyword evidence="3" id="KW-0132">Cell division</keyword>
<dbReference type="GO" id="GO:0051301">
    <property type="term" value="P:cell division"/>
    <property type="evidence" value="ECO:0007669"/>
    <property type="project" value="UniProtKB-KW"/>
</dbReference>
<evidence type="ECO:0000256" key="2">
    <source>
        <dbReference type="ARBA" id="ARBA00020055"/>
    </source>
</evidence>
<protein>
    <recommendedName>
        <fullName evidence="2">Protein aurora borealis</fullName>
    </recommendedName>
</protein>
<name>A0A9N9WYH0_9DIPT</name>
<sequence>MEQVNHEKTPKRILVNGLGIRKTPISTPKNFTSRFLLLSNNQNCTPSPNSHKNRIVRNPFENQLHEKLRLPVISSPSLFQAPTTPKQDSKLELFEWTIEELSNLNPVNVVPHETQFCQEEDPQFEEKAQAAISSFFQEQQIVPSPNVCNLRKHKIQLTEEIHSTQIYNSTALTSNSAMISNTSPFGSIPKIKRDMTTQTALSFPPNLPREIEDLLKKYQINDEDENDENELPANDRSMMDISTLRRKLFIQRPETPENDFITDDVFAVNLSPAPKTPELTRSSFMSSQNKNGDAFEAINDDMFGELSPIRNDFSNKCSPAMSSNDISMNSDAGRDCTPASRRFNKLKKKRLSESFNLLQNELNDDSDDKENLTNEFPAQNKDRRLFGRFDSGFENGDSNNYSFSAEFMQI</sequence>
<evidence type="ECO:0000256" key="3">
    <source>
        <dbReference type="ARBA" id="ARBA00022618"/>
    </source>
</evidence>
<comment type="similarity">
    <text evidence="1">Belongs to the BORA family.</text>
</comment>
<dbReference type="Pfam" id="PF15280">
    <property type="entry name" value="BORA_N"/>
    <property type="match status" value="1"/>
</dbReference>
<keyword evidence="7" id="KW-1185">Reference proteome</keyword>
<dbReference type="PANTHER" id="PTHR14728">
    <property type="entry name" value="PROTEIN AURORA BOREALIS"/>
    <property type="match status" value="1"/>
</dbReference>
<reference evidence="6" key="2">
    <citation type="submission" date="2022-10" db="EMBL/GenBank/DDBJ databases">
        <authorList>
            <consortium name="ENA_rothamsted_submissions"/>
            <consortium name="culmorum"/>
            <person name="King R."/>
        </authorList>
    </citation>
    <scope>NUCLEOTIDE SEQUENCE</scope>
</reference>
<evidence type="ECO:0000256" key="1">
    <source>
        <dbReference type="ARBA" id="ARBA00010963"/>
    </source>
</evidence>
<dbReference type="AlphaFoldDB" id="A0A9N9WYH0"/>
<dbReference type="GO" id="GO:0005634">
    <property type="term" value="C:nucleus"/>
    <property type="evidence" value="ECO:0007669"/>
    <property type="project" value="TreeGrafter"/>
</dbReference>
<dbReference type="GO" id="GO:0007088">
    <property type="term" value="P:regulation of mitotic nuclear division"/>
    <property type="evidence" value="ECO:0007669"/>
    <property type="project" value="TreeGrafter"/>
</dbReference>
<dbReference type="GO" id="GO:0005737">
    <property type="term" value="C:cytoplasm"/>
    <property type="evidence" value="ECO:0007669"/>
    <property type="project" value="TreeGrafter"/>
</dbReference>
<proteinExistence type="inferred from homology"/>
<keyword evidence="4" id="KW-0498">Mitosis</keyword>
<dbReference type="PANTHER" id="PTHR14728:SF2">
    <property type="entry name" value="PROTEIN AURORA BOREALIS"/>
    <property type="match status" value="1"/>
</dbReference>
<evidence type="ECO:0000313" key="7">
    <source>
        <dbReference type="Proteomes" id="UP001153620"/>
    </source>
</evidence>
<dbReference type="GO" id="GO:0060236">
    <property type="term" value="P:regulation of mitotic spindle organization"/>
    <property type="evidence" value="ECO:0007669"/>
    <property type="project" value="TreeGrafter"/>
</dbReference>
<evidence type="ECO:0000313" key="6">
    <source>
        <dbReference type="EMBL" id="CAG9808838.1"/>
    </source>
</evidence>
<accession>A0A9N9WYH0</accession>